<comment type="caution">
    <text evidence="2">The sequence shown here is derived from an EMBL/GenBank/DDBJ whole genome shotgun (WGS) entry which is preliminary data.</text>
</comment>
<dbReference type="Proteomes" id="UP000036932">
    <property type="component" value="Unassembled WGS sequence"/>
</dbReference>
<keyword evidence="3" id="KW-1185">Reference proteome</keyword>
<accession>A0A0M1P1M3</accession>
<evidence type="ECO:0000313" key="2">
    <source>
        <dbReference type="EMBL" id="KOR88297.1"/>
    </source>
</evidence>
<protein>
    <recommendedName>
        <fullName evidence="4">DUF2905 domain-containing protein</fullName>
    </recommendedName>
</protein>
<dbReference type="PANTHER" id="PTHR36443">
    <property type="entry name" value="BSR5223 PROTEIN"/>
    <property type="match status" value="1"/>
</dbReference>
<gene>
    <name evidence="2" type="ORF">AM231_03500</name>
</gene>
<dbReference type="EMBL" id="LIUT01000001">
    <property type="protein sequence ID" value="KOR88297.1"/>
    <property type="molecule type" value="Genomic_DNA"/>
</dbReference>
<dbReference type="Pfam" id="PF11146">
    <property type="entry name" value="DUF2905"/>
    <property type="match status" value="1"/>
</dbReference>
<sequence length="71" mass="7904">MHPVTRALLWIGGALIVIGLLWPVIGRFIGRLPGDIVVDKPNVKIYFPIVTCLVISVVGSLILFLIQHFRK</sequence>
<reference evidence="3" key="1">
    <citation type="submission" date="2015-08" db="EMBL/GenBank/DDBJ databases">
        <title>Genome sequencing project for genomic taxonomy and phylogenomics of Bacillus-like bacteria.</title>
        <authorList>
            <person name="Liu B."/>
            <person name="Wang J."/>
            <person name="Zhu Y."/>
            <person name="Liu G."/>
            <person name="Chen Q."/>
            <person name="Chen Z."/>
            <person name="Lan J."/>
            <person name="Che J."/>
            <person name="Ge C."/>
            <person name="Shi H."/>
            <person name="Pan Z."/>
            <person name="Liu X."/>
        </authorList>
    </citation>
    <scope>NUCLEOTIDE SEQUENCE [LARGE SCALE GENOMIC DNA]</scope>
    <source>
        <strain evidence="3">FJAT-22460</strain>
    </source>
</reference>
<dbReference type="RefSeq" id="WP_054401353.1">
    <property type="nucleotide sequence ID" value="NZ_LIUT01000001.1"/>
</dbReference>
<keyword evidence="1" id="KW-0812">Transmembrane</keyword>
<dbReference type="PANTHER" id="PTHR36443:SF1">
    <property type="entry name" value="BSR5223 PROTEIN"/>
    <property type="match status" value="1"/>
</dbReference>
<dbReference type="OrthoDB" id="9811610at2"/>
<dbReference type="AlphaFoldDB" id="A0A0M1P1M3"/>
<dbReference type="InterPro" id="IPR021320">
    <property type="entry name" value="DUF2905"/>
</dbReference>
<keyword evidence="1" id="KW-1133">Transmembrane helix</keyword>
<feature type="transmembrane region" description="Helical" evidence="1">
    <location>
        <begin position="7"/>
        <end position="25"/>
    </location>
</feature>
<proteinExistence type="predicted"/>
<feature type="transmembrane region" description="Helical" evidence="1">
    <location>
        <begin position="45"/>
        <end position="66"/>
    </location>
</feature>
<evidence type="ECO:0000256" key="1">
    <source>
        <dbReference type="SAM" id="Phobius"/>
    </source>
</evidence>
<evidence type="ECO:0008006" key="4">
    <source>
        <dbReference type="Google" id="ProtNLM"/>
    </source>
</evidence>
<organism evidence="2 3">
    <name type="scientific">Paenibacillus solani</name>
    <dbReference type="NCBI Taxonomy" id="1705565"/>
    <lineage>
        <taxon>Bacteria</taxon>
        <taxon>Bacillati</taxon>
        <taxon>Bacillota</taxon>
        <taxon>Bacilli</taxon>
        <taxon>Bacillales</taxon>
        <taxon>Paenibacillaceae</taxon>
        <taxon>Paenibacillus</taxon>
    </lineage>
</organism>
<name>A0A0M1P1M3_9BACL</name>
<dbReference type="PATRIC" id="fig|1705565.3.peg.2572"/>
<keyword evidence="1" id="KW-0472">Membrane</keyword>
<evidence type="ECO:0000313" key="3">
    <source>
        <dbReference type="Proteomes" id="UP000036932"/>
    </source>
</evidence>